<feature type="transmembrane region" description="Helical" evidence="7">
    <location>
        <begin position="183"/>
        <end position="200"/>
    </location>
</feature>
<keyword evidence="5 7" id="KW-1133">Transmembrane helix</keyword>
<evidence type="ECO:0000256" key="4">
    <source>
        <dbReference type="ARBA" id="ARBA00022692"/>
    </source>
</evidence>
<dbReference type="Pfam" id="PF01545">
    <property type="entry name" value="Cation_efflux"/>
    <property type="match status" value="1"/>
</dbReference>
<evidence type="ECO:0000313" key="11">
    <source>
        <dbReference type="Proteomes" id="UP000522720"/>
    </source>
</evidence>
<feature type="transmembrane region" description="Helical" evidence="7">
    <location>
        <begin position="15"/>
        <end position="36"/>
    </location>
</feature>
<evidence type="ECO:0000313" key="10">
    <source>
        <dbReference type="EMBL" id="NKZ20284.1"/>
    </source>
</evidence>
<sequence length="402" mass="45290">MNQAATNLKLAERGALIGIIAYILLSIIKITAGNLFHSASLMADGFNNMSDILANLAVLIGLRLARRPADTDHKFGHWKIEDLASLVTSFLMFAVGFDVLFKTVQGLFRAQSVPVDPLGAWVSIFSALIMFSVYYYNNKLAKKVHSKALRAAAKDNLSDALTSIGASVAILASAYNLPIIDKVAAIVITGLILKTAYGIFMESYFTLSDGFDEQLLAKYSQDILLLPKISSVKAIRGRSYGSNIYLDIVLEMHPDLSVYESHEVTEQVEDLLKIKYGVFDIDIHVEPLIIDEDEVIENVFNKLYRFESYILTEEDQWQNLLSKYLTVINAQGNELDYQSFLTHKPKTSEAIRHFHMTPISQKSMLIHYKLAQNAHTSLWRRHEDWKLVFHQVTPIPTDKETT</sequence>
<accession>A0A7X6S0N3</accession>
<comment type="similarity">
    <text evidence="2">Belongs to the cation diffusion facilitator (CDF) transporter (TC 2.A.4) family.</text>
</comment>
<dbReference type="SUPFAM" id="SSF161111">
    <property type="entry name" value="Cation efflux protein transmembrane domain-like"/>
    <property type="match status" value="1"/>
</dbReference>
<evidence type="ECO:0000259" key="8">
    <source>
        <dbReference type="Pfam" id="PF01545"/>
    </source>
</evidence>
<dbReference type="GO" id="GO:0016020">
    <property type="term" value="C:membrane"/>
    <property type="evidence" value="ECO:0007669"/>
    <property type="project" value="UniProtKB-SubCell"/>
</dbReference>
<dbReference type="FunFam" id="1.20.1510.10:FF:000006">
    <property type="entry name" value="Divalent cation efflux transporter"/>
    <property type="match status" value="1"/>
</dbReference>
<evidence type="ECO:0000256" key="6">
    <source>
        <dbReference type="ARBA" id="ARBA00023136"/>
    </source>
</evidence>
<evidence type="ECO:0000256" key="3">
    <source>
        <dbReference type="ARBA" id="ARBA00022448"/>
    </source>
</evidence>
<evidence type="ECO:0000259" key="9">
    <source>
        <dbReference type="Pfam" id="PF16916"/>
    </source>
</evidence>
<dbReference type="GO" id="GO:0008324">
    <property type="term" value="F:monoatomic cation transmembrane transporter activity"/>
    <property type="evidence" value="ECO:0007669"/>
    <property type="project" value="InterPro"/>
</dbReference>
<reference evidence="10 11" key="1">
    <citation type="submission" date="2020-04" db="EMBL/GenBank/DDBJ databases">
        <title>MicrobeNet Type strains.</title>
        <authorList>
            <person name="Nicholson A.C."/>
        </authorList>
    </citation>
    <scope>NUCLEOTIDE SEQUENCE [LARGE SCALE GENOMIC DNA]</scope>
    <source>
        <strain evidence="10 11">CCUG 69612</strain>
    </source>
</reference>
<dbReference type="InterPro" id="IPR036837">
    <property type="entry name" value="Cation_efflux_CTD_sf"/>
</dbReference>
<feature type="domain" description="Cation efflux protein transmembrane" evidence="8">
    <location>
        <begin position="16"/>
        <end position="207"/>
    </location>
</feature>
<dbReference type="EMBL" id="JAAXPR010000007">
    <property type="protein sequence ID" value="NKZ20284.1"/>
    <property type="molecule type" value="Genomic_DNA"/>
</dbReference>
<evidence type="ECO:0000256" key="7">
    <source>
        <dbReference type="SAM" id="Phobius"/>
    </source>
</evidence>
<evidence type="ECO:0000256" key="2">
    <source>
        <dbReference type="ARBA" id="ARBA00008114"/>
    </source>
</evidence>
<proteinExistence type="inferred from homology"/>
<keyword evidence="4 7" id="KW-0812">Transmembrane</keyword>
<dbReference type="InterPro" id="IPR027470">
    <property type="entry name" value="Cation_efflux_CTD"/>
</dbReference>
<feature type="transmembrane region" description="Helical" evidence="7">
    <location>
        <begin position="48"/>
        <end position="65"/>
    </location>
</feature>
<protein>
    <submittedName>
        <fullName evidence="10">Cation transporter</fullName>
    </submittedName>
</protein>
<dbReference type="SUPFAM" id="SSF160240">
    <property type="entry name" value="Cation efflux protein cytoplasmic domain-like"/>
    <property type="match status" value="1"/>
</dbReference>
<dbReference type="RefSeq" id="WP_168549040.1">
    <property type="nucleotide sequence ID" value="NZ_JAAXPR010000007.1"/>
</dbReference>
<keyword evidence="3" id="KW-0813">Transport</keyword>
<dbReference type="InterPro" id="IPR058533">
    <property type="entry name" value="Cation_efflux_TM"/>
</dbReference>
<organism evidence="10 11">
    <name type="scientific">Streptococcus ovuberis</name>
    <dbReference type="NCBI Taxonomy" id="1936207"/>
    <lineage>
        <taxon>Bacteria</taxon>
        <taxon>Bacillati</taxon>
        <taxon>Bacillota</taxon>
        <taxon>Bacilli</taxon>
        <taxon>Lactobacillales</taxon>
        <taxon>Streptococcaceae</taxon>
        <taxon>Streptococcus</taxon>
    </lineage>
</organism>
<comment type="subcellular location">
    <subcellularLocation>
        <location evidence="1">Membrane</location>
        <topology evidence="1">Multi-pass membrane protein</topology>
    </subcellularLocation>
</comment>
<gene>
    <name evidence="10" type="ORF">HF992_05415</name>
</gene>
<feature type="domain" description="Cation efflux protein cytoplasmic" evidence="9">
    <location>
        <begin position="214"/>
        <end position="287"/>
    </location>
</feature>
<dbReference type="Gene3D" id="3.30.70.1350">
    <property type="entry name" value="Cation efflux protein, cytoplasmic domain"/>
    <property type="match status" value="1"/>
</dbReference>
<dbReference type="Pfam" id="PF16916">
    <property type="entry name" value="ZT_dimer"/>
    <property type="match status" value="1"/>
</dbReference>
<dbReference type="PANTHER" id="PTHR43840">
    <property type="entry name" value="MITOCHONDRIAL METAL TRANSPORTER 1-RELATED"/>
    <property type="match status" value="1"/>
</dbReference>
<dbReference type="Gene3D" id="1.20.1510.10">
    <property type="entry name" value="Cation efflux protein transmembrane domain"/>
    <property type="match status" value="1"/>
</dbReference>
<dbReference type="NCBIfam" id="TIGR01297">
    <property type="entry name" value="CDF"/>
    <property type="match status" value="1"/>
</dbReference>
<dbReference type="AlphaFoldDB" id="A0A7X6S0N3"/>
<dbReference type="InterPro" id="IPR050291">
    <property type="entry name" value="CDF_Transporter"/>
</dbReference>
<dbReference type="InterPro" id="IPR002524">
    <property type="entry name" value="Cation_efflux"/>
</dbReference>
<comment type="caution">
    <text evidence="10">The sequence shown here is derived from an EMBL/GenBank/DDBJ whole genome shotgun (WGS) entry which is preliminary data.</text>
</comment>
<feature type="transmembrane region" description="Helical" evidence="7">
    <location>
        <begin position="157"/>
        <end position="177"/>
    </location>
</feature>
<keyword evidence="6 7" id="KW-0472">Membrane</keyword>
<dbReference type="PANTHER" id="PTHR43840:SF50">
    <property type="entry name" value="MANGANESE EFFLUX SYSTEM PROTEIN MNES"/>
    <property type="match status" value="1"/>
</dbReference>
<dbReference type="InterPro" id="IPR027469">
    <property type="entry name" value="Cation_efflux_TMD_sf"/>
</dbReference>
<evidence type="ECO:0000256" key="1">
    <source>
        <dbReference type="ARBA" id="ARBA00004141"/>
    </source>
</evidence>
<name>A0A7X6S0N3_9STRE</name>
<keyword evidence="11" id="KW-1185">Reference proteome</keyword>
<feature type="transmembrane region" description="Helical" evidence="7">
    <location>
        <begin position="86"/>
        <end position="106"/>
    </location>
</feature>
<evidence type="ECO:0000256" key="5">
    <source>
        <dbReference type="ARBA" id="ARBA00022989"/>
    </source>
</evidence>
<dbReference type="Proteomes" id="UP000522720">
    <property type="component" value="Unassembled WGS sequence"/>
</dbReference>
<feature type="transmembrane region" description="Helical" evidence="7">
    <location>
        <begin position="118"/>
        <end position="136"/>
    </location>
</feature>